<gene>
    <name evidence="1" type="ORF">BVU17_18305</name>
</gene>
<accession>A0A2H5A498</accession>
<protein>
    <submittedName>
        <fullName evidence="1">Uncharacterized protein</fullName>
    </submittedName>
</protein>
<dbReference type="KEGG" id="hta:BVU17_18305"/>
<dbReference type="EMBL" id="CP019157">
    <property type="protein sequence ID" value="AUG49535.1"/>
    <property type="molecule type" value="Genomic_DNA"/>
</dbReference>
<proteinExistence type="predicted"/>
<sequence>MHEDVADATALAVNRVLDEFLATLADDVSKRAFKRLLFGKQTLGDVDLGYKPETYTRFNLVEPLLTAIDLEYQLEPRSTDINRDRWPDIKLTSSAIPYIGEVKALNDIESGREEIKEYLGIDGFMAPYGILTDGAEWLVFGPPDDGGRTSNPVVRKRCSLADALKTVALVEGHWEEDLLSSKIRATGIDQIEAFPRTFHADELDAWALEKMPPTYRAEFLSEHESLQASLDGVWE</sequence>
<keyword evidence="2" id="KW-1185">Reference proteome</keyword>
<geneLocation type="plasmid" evidence="1 2">
    <name>pNYT2</name>
</geneLocation>
<organism evidence="1 2">
    <name type="scientific">Haloarcula taiwanensis</name>
    <dbReference type="NCBI Taxonomy" id="1932004"/>
    <lineage>
        <taxon>Archaea</taxon>
        <taxon>Methanobacteriati</taxon>
        <taxon>Methanobacteriota</taxon>
        <taxon>Stenosarchaea group</taxon>
        <taxon>Halobacteria</taxon>
        <taxon>Halobacteriales</taxon>
        <taxon>Haloarculaceae</taxon>
        <taxon>Haloarcula</taxon>
    </lineage>
</organism>
<dbReference type="AlphaFoldDB" id="A0A2H5A498"/>
<dbReference type="Proteomes" id="UP000242917">
    <property type="component" value="Plasmid pNYT2"/>
</dbReference>
<evidence type="ECO:0000313" key="2">
    <source>
        <dbReference type="Proteomes" id="UP000242917"/>
    </source>
</evidence>
<reference evidence="1 2" key="1">
    <citation type="submission" date="2017-01" db="EMBL/GenBank/DDBJ databases">
        <title>A Red Light-Sensitive Sensory Rhodopsin I From Haloarcula taiwanensis, A New Haloarchaeon Isolated From Taiwan.</title>
        <authorList>
            <person name="Yang C.-S."/>
            <person name="Han Y.-A."/>
            <person name="Chen P.-C."/>
            <person name="Ng W.V."/>
            <person name="Chen T.-W."/>
        </authorList>
    </citation>
    <scope>NUCLEOTIDE SEQUENCE [LARGE SCALE GENOMIC DNA]</scope>
    <source>
        <strain evidence="1 2">Taiwanensis</strain>
        <plasmid evidence="1 2">pNYT2</plasmid>
    </source>
</reference>
<evidence type="ECO:0000313" key="1">
    <source>
        <dbReference type="EMBL" id="AUG49535.1"/>
    </source>
</evidence>
<dbReference type="OrthoDB" id="244428at2157"/>
<name>A0A2H5A498_9EURY</name>
<keyword evidence="1" id="KW-0614">Plasmid</keyword>